<dbReference type="STRING" id="395493.BegalDRAFT_1026"/>
<feature type="transmembrane region" description="Helical" evidence="12">
    <location>
        <begin position="28"/>
        <end position="52"/>
    </location>
</feature>
<evidence type="ECO:0000256" key="5">
    <source>
        <dbReference type="ARBA" id="ARBA00022458"/>
    </source>
</evidence>
<evidence type="ECO:0000256" key="10">
    <source>
        <dbReference type="ARBA" id="ARBA00023136"/>
    </source>
</evidence>
<keyword evidence="10 12" id="KW-0472">Membrane</keyword>
<keyword evidence="6 12" id="KW-1003">Cell membrane</keyword>
<dbReference type="PIRSF" id="PIRSF006648">
    <property type="entry name" value="DrrB"/>
    <property type="match status" value="1"/>
</dbReference>
<dbReference type="InterPro" id="IPR051784">
    <property type="entry name" value="Nod_factor_ABC_transporter"/>
</dbReference>
<name>I3CE86_9GAMM</name>
<dbReference type="InterPro" id="IPR000412">
    <property type="entry name" value="ABC_2_transport"/>
</dbReference>
<accession>I3CE86</accession>
<dbReference type="GO" id="GO:0015772">
    <property type="term" value="P:oligosaccharide transport"/>
    <property type="evidence" value="ECO:0007669"/>
    <property type="project" value="InterPro"/>
</dbReference>
<dbReference type="PANTHER" id="PTHR43229">
    <property type="entry name" value="NODULATION PROTEIN J"/>
    <property type="match status" value="1"/>
</dbReference>
<comment type="subcellular location">
    <subcellularLocation>
        <location evidence="1 12">Cell inner membrane</location>
        <topology evidence="1 12">Multi-pass membrane protein</topology>
    </subcellularLocation>
</comment>
<keyword evidence="7" id="KW-0997">Cell inner membrane</keyword>
<evidence type="ECO:0000313" key="15">
    <source>
        <dbReference type="Proteomes" id="UP000005744"/>
    </source>
</evidence>
<dbReference type="GO" id="GO:0043190">
    <property type="term" value="C:ATP-binding cassette (ABC) transporter complex"/>
    <property type="evidence" value="ECO:0007669"/>
    <property type="project" value="InterPro"/>
</dbReference>
<keyword evidence="9 12" id="KW-1133">Transmembrane helix</keyword>
<evidence type="ECO:0000313" key="14">
    <source>
        <dbReference type="EMBL" id="EIJ41929.1"/>
    </source>
</evidence>
<dbReference type="InterPro" id="IPR005981">
    <property type="entry name" value="ABC_transptNodJ"/>
</dbReference>
<evidence type="ECO:0000256" key="9">
    <source>
        <dbReference type="ARBA" id="ARBA00022989"/>
    </source>
</evidence>
<organism evidence="14 15">
    <name type="scientific">Beggiatoa alba B18LD</name>
    <dbReference type="NCBI Taxonomy" id="395493"/>
    <lineage>
        <taxon>Bacteria</taxon>
        <taxon>Pseudomonadati</taxon>
        <taxon>Pseudomonadota</taxon>
        <taxon>Gammaproteobacteria</taxon>
        <taxon>Thiotrichales</taxon>
        <taxon>Thiotrichaceae</taxon>
        <taxon>Beggiatoa</taxon>
    </lineage>
</organism>
<gene>
    <name evidence="14" type="ORF">BegalDRAFT_1026</name>
</gene>
<dbReference type="AlphaFoldDB" id="I3CE86"/>
<evidence type="ECO:0000259" key="13">
    <source>
        <dbReference type="PROSITE" id="PS51012"/>
    </source>
</evidence>
<dbReference type="eggNOG" id="COG0842">
    <property type="taxonomic scope" value="Bacteria"/>
</dbReference>
<dbReference type="Proteomes" id="UP000005744">
    <property type="component" value="Unassembled WGS sequence"/>
</dbReference>
<keyword evidence="5" id="KW-0536">Nodulation</keyword>
<evidence type="ECO:0000256" key="11">
    <source>
        <dbReference type="ARBA" id="ARBA00025119"/>
    </source>
</evidence>
<protein>
    <recommendedName>
        <fullName evidence="12">Transport permease protein</fullName>
    </recommendedName>
</protein>
<dbReference type="GO" id="GO:0140359">
    <property type="term" value="F:ABC-type transporter activity"/>
    <property type="evidence" value="ECO:0007669"/>
    <property type="project" value="InterPro"/>
</dbReference>
<evidence type="ECO:0000256" key="12">
    <source>
        <dbReference type="RuleBase" id="RU361157"/>
    </source>
</evidence>
<reference evidence="14 15" key="1">
    <citation type="submission" date="2011-11" db="EMBL/GenBank/DDBJ databases">
        <title>Improved High-Quality Draft sequence of Beggiatoa alba B18lD.</title>
        <authorList>
            <consortium name="US DOE Joint Genome Institute"/>
            <person name="Lucas S."/>
            <person name="Han J."/>
            <person name="Lapidus A."/>
            <person name="Cheng J.-F."/>
            <person name="Goodwin L."/>
            <person name="Pitluck S."/>
            <person name="Peters L."/>
            <person name="Mikhailova N."/>
            <person name="Held B."/>
            <person name="Detter J.C."/>
            <person name="Han C."/>
            <person name="Tapia R."/>
            <person name="Land M."/>
            <person name="Hauser L."/>
            <person name="Kyrpides N."/>
            <person name="Ivanova N."/>
            <person name="Pagani I."/>
            <person name="Samuel K."/>
            <person name="Teske A."/>
            <person name="Mueller J."/>
            <person name="Woyke T."/>
        </authorList>
    </citation>
    <scope>NUCLEOTIDE SEQUENCE [LARGE SCALE GENOMIC DNA]</scope>
    <source>
        <strain evidence="14 15">B18LD</strain>
    </source>
</reference>
<evidence type="ECO:0000256" key="6">
    <source>
        <dbReference type="ARBA" id="ARBA00022475"/>
    </source>
</evidence>
<comment type="function">
    <text evidence="11">Part of the ABC transporter complex NodIJ involved in the export of the nodulation factors (Nod factors), the bacterial signal molecules that induce symbiosis and subsequent nodulation induction. Nod factors are LCO (lipo-chitin oligosaccharide), a modified beta-1,4-linked N-acetylglucosamine oligosaccharide. This subunit encodes the transporter.</text>
</comment>
<feature type="transmembrane region" description="Helical" evidence="12">
    <location>
        <begin position="64"/>
        <end position="85"/>
    </location>
</feature>
<dbReference type="EMBL" id="JH600070">
    <property type="protein sequence ID" value="EIJ41929.1"/>
    <property type="molecule type" value="Genomic_DNA"/>
</dbReference>
<sequence>MIRTLLLLVSSLWQGRWQAIWWRHVRVWLKLFFPALLANFGEPVFYLVALGYGLGHFVGNIGELPYIVFLASGMICSSGMQTATFEGLYSAYTRMAVQRTWEGMLATPLDIEDIILGEAFWAATKGLLGVSSILLVATALGMVSSWQALWILPLMLLVGVCFGAMALIITTLANSYDFFFFYVTLLLTPMTLLSGIFFPFESIPALIQMGVYCFPLVHVVELVRPLMTGQAVSNVLLHLSVVLVYGISALWIASYLLRKRLYS</sequence>
<proteinExistence type="inferred from homology"/>
<dbReference type="NCBIfam" id="TIGR01291">
    <property type="entry name" value="nodJ"/>
    <property type="match status" value="1"/>
</dbReference>
<evidence type="ECO:0000256" key="3">
    <source>
        <dbReference type="ARBA" id="ARBA00011350"/>
    </source>
</evidence>
<feature type="transmembrane region" description="Helical" evidence="12">
    <location>
        <begin position="119"/>
        <end position="143"/>
    </location>
</feature>
<dbReference type="Pfam" id="PF01061">
    <property type="entry name" value="ABC2_membrane"/>
    <property type="match status" value="1"/>
</dbReference>
<feature type="domain" description="ABC transmembrane type-2" evidence="13">
    <location>
        <begin position="34"/>
        <end position="260"/>
    </location>
</feature>
<comment type="subunit">
    <text evidence="3">The complex is composed of two ATP-binding proteins (NodI) and two transmembrane proteins (NodJ).</text>
</comment>
<comment type="similarity">
    <text evidence="2">Belongs to the ABC-2 integral membrane protein family. Lipooligosaccharide exporter (TC 3.A.1.102) subfamily.</text>
</comment>
<keyword evidence="8 12" id="KW-0812">Transmembrane</keyword>
<evidence type="ECO:0000256" key="4">
    <source>
        <dbReference type="ARBA" id="ARBA00022448"/>
    </source>
</evidence>
<dbReference type="PRINTS" id="PR00164">
    <property type="entry name" value="ABC2TRNSPORT"/>
</dbReference>
<keyword evidence="15" id="KW-1185">Reference proteome</keyword>
<dbReference type="InterPro" id="IPR047817">
    <property type="entry name" value="ABC2_TM_bact-type"/>
</dbReference>
<dbReference type="OrthoDB" id="9778589at2"/>
<dbReference type="InterPro" id="IPR013525">
    <property type="entry name" value="ABC2_TM"/>
</dbReference>
<evidence type="ECO:0000256" key="8">
    <source>
        <dbReference type="ARBA" id="ARBA00022692"/>
    </source>
</evidence>
<evidence type="ECO:0000256" key="1">
    <source>
        <dbReference type="ARBA" id="ARBA00004429"/>
    </source>
</evidence>
<dbReference type="PANTHER" id="PTHR43229:SF2">
    <property type="entry name" value="NODULATION PROTEIN J"/>
    <property type="match status" value="1"/>
</dbReference>
<feature type="transmembrane region" description="Helical" evidence="12">
    <location>
        <begin position="150"/>
        <end position="173"/>
    </location>
</feature>
<evidence type="ECO:0000256" key="2">
    <source>
        <dbReference type="ARBA" id="ARBA00008394"/>
    </source>
</evidence>
<dbReference type="HOGENOM" id="CLU_039483_3_1_6"/>
<evidence type="ECO:0000256" key="7">
    <source>
        <dbReference type="ARBA" id="ARBA00022519"/>
    </source>
</evidence>
<dbReference type="RefSeq" id="WP_002684326.1">
    <property type="nucleotide sequence ID" value="NZ_JH600070.1"/>
</dbReference>
<keyword evidence="4 12" id="KW-0813">Transport</keyword>
<dbReference type="PROSITE" id="PS51012">
    <property type="entry name" value="ABC_TM2"/>
    <property type="match status" value="1"/>
</dbReference>
<feature type="transmembrane region" description="Helical" evidence="12">
    <location>
        <begin position="235"/>
        <end position="257"/>
    </location>
</feature>
<feature type="transmembrane region" description="Helical" evidence="12">
    <location>
        <begin position="179"/>
        <end position="198"/>
    </location>
</feature>